<dbReference type="AlphaFoldDB" id="B8GBK1"/>
<evidence type="ECO:0000256" key="7">
    <source>
        <dbReference type="PROSITE-ProRule" id="PRU01379"/>
    </source>
</evidence>
<dbReference type="GO" id="GO:0006508">
    <property type="term" value="P:proteolysis"/>
    <property type="evidence" value="ECO:0007669"/>
    <property type="project" value="UniProtKB-KW"/>
</dbReference>
<feature type="domain" description="Peptidase M14" evidence="8">
    <location>
        <begin position="8"/>
        <end position="362"/>
    </location>
</feature>
<evidence type="ECO:0000256" key="1">
    <source>
        <dbReference type="ARBA" id="ARBA00001947"/>
    </source>
</evidence>
<protein>
    <submittedName>
        <fullName evidence="9">Peptidase M14 carboxypeptidase A</fullName>
    </submittedName>
</protein>
<dbReference type="Proteomes" id="UP000002508">
    <property type="component" value="Chromosome"/>
</dbReference>
<dbReference type="SUPFAM" id="SSF53187">
    <property type="entry name" value="Zn-dependent exopeptidases"/>
    <property type="match status" value="1"/>
</dbReference>
<keyword evidence="3" id="KW-0645">Protease</keyword>
<keyword evidence="10" id="KW-1185">Reference proteome</keyword>
<accession>B8GBK1</accession>
<dbReference type="GO" id="GO:0008270">
    <property type="term" value="F:zinc ion binding"/>
    <property type="evidence" value="ECO:0007669"/>
    <property type="project" value="InterPro"/>
</dbReference>
<keyword evidence="9" id="KW-0121">Carboxypeptidase</keyword>
<dbReference type="EMBL" id="CP001337">
    <property type="protein sequence ID" value="ACL24829.1"/>
    <property type="molecule type" value="Genomic_DNA"/>
</dbReference>
<organism evidence="9 10">
    <name type="scientific">Chloroflexus aggregans (strain MD-66 / DSM 9485)</name>
    <dbReference type="NCBI Taxonomy" id="326427"/>
    <lineage>
        <taxon>Bacteria</taxon>
        <taxon>Bacillati</taxon>
        <taxon>Chloroflexota</taxon>
        <taxon>Chloroflexia</taxon>
        <taxon>Chloroflexales</taxon>
        <taxon>Chloroflexineae</taxon>
        <taxon>Chloroflexaceae</taxon>
        <taxon>Chloroflexus</taxon>
    </lineage>
</organism>
<dbReference type="GO" id="GO:0005615">
    <property type="term" value="C:extracellular space"/>
    <property type="evidence" value="ECO:0007669"/>
    <property type="project" value="TreeGrafter"/>
</dbReference>
<dbReference type="HOGENOM" id="CLU_028657_0_0_0"/>
<dbReference type="CDD" id="cd06905">
    <property type="entry name" value="M14-like"/>
    <property type="match status" value="1"/>
</dbReference>
<keyword evidence="4" id="KW-0378">Hydrolase</keyword>
<dbReference type="OrthoDB" id="9811296at2"/>
<evidence type="ECO:0000256" key="2">
    <source>
        <dbReference type="ARBA" id="ARBA00005988"/>
    </source>
</evidence>
<evidence type="ECO:0000256" key="3">
    <source>
        <dbReference type="ARBA" id="ARBA00022670"/>
    </source>
</evidence>
<evidence type="ECO:0000256" key="4">
    <source>
        <dbReference type="ARBA" id="ARBA00022801"/>
    </source>
</evidence>
<dbReference type="PANTHER" id="PTHR11705">
    <property type="entry name" value="PROTEASE FAMILY M14 CARBOXYPEPTIDASE A,B"/>
    <property type="match status" value="1"/>
</dbReference>
<evidence type="ECO:0000313" key="10">
    <source>
        <dbReference type="Proteomes" id="UP000002508"/>
    </source>
</evidence>
<dbReference type="InterPro" id="IPR000834">
    <property type="entry name" value="Peptidase_M14"/>
</dbReference>
<proteinExistence type="inferred from homology"/>
<comment type="similarity">
    <text evidence="2 7">Belongs to the peptidase M14 family.</text>
</comment>
<keyword evidence="6" id="KW-0482">Metalloprotease</keyword>
<gene>
    <name evidence="9" type="ordered locus">Cagg_1934</name>
</gene>
<feature type="active site" description="Proton donor/acceptor" evidence="7">
    <location>
        <position position="339"/>
    </location>
</feature>
<dbReference type="eggNOG" id="COG2866">
    <property type="taxonomic scope" value="Bacteria"/>
</dbReference>
<dbReference type="Pfam" id="PF00246">
    <property type="entry name" value="Peptidase_M14"/>
    <property type="match status" value="1"/>
</dbReference>
<evidence type="ECO:0000259" key="8">
    <source>
        <dbReference type="PROSITE" id="PS52035"/>
    </source>
</evidence>
<evidence type="ECO:0000256" key="5">
    <source>
        <dbReference type="ARBA" id="ARBA00022833"/>
    </source>
</evidence>
<dbReference type="KEGG" id="cag:Cagg_1934"/>
<comment type="cofactor">
    <cofactor evidence="1">
        <name>Zn(2+)</name>
        <dbReference type="ChEBI" id="CHEBI:29105"/>
    </cofactor>
</comment>
<evidence type="ECO:0000313" key="9">
    <source>
        <dbReference type="EMBL" id="ACL24829.1"/>
    </source>
</evidence>
<name>B8GBK1_CHLAD</name>
<dbReference type="PANTHER" id="PTHR11705:SF143">
    <property type="entry name" value="SLL0236 PROTEIN"/>
    <property type="match status" value="1"/>
</dbReference>
<dbReference type="PRINTS" id="PR00765">
    <property type="entry name" value="CRBOXYPTASEA"/>
</dbReference>
<reference evidence="9" key="1">
    <citation type="submission" date="2008-12" db="EMBL/GenBank/DDBJ databases">
        <title>Complete sequence of Chloroflexus aggregans DSM 9485.</title>
        <authorList>
            <consortium name="US DOE Joint Genome Institute"/>
            <person name="Lucas S."/>
            <person name="Copeland A."/>
            <person name="Lapidus A."/>
            <person name="Glavina del Rio T."/>
            <person name="Dalin E."/>
            <person name="Tice H."/>
            <person name="Pitluck S."/>
            <person name="Foster B."/>
            <person name="Larimer F."/>
            <person name="Land M."/>
            <person name="Hauser L."/>
            <person name="Kyrpides N."/>
            <person name="Mikhailova N."/>
            <person name="Bryant D."/>
            <person name="Richardson P."/>
        </authorList>
    </citation>
    <scope>NUCLEOTIDE SEQUENCE</scope>
    <source>
        <strain evidence="9">DSM 9485</strain>
    </source>
</reference>
<dbReference type="GO" id="GO:0004181">
    <property type="term" value="F:metallocarboxypeptidase activity"/>
    <property type="evidence" value="ECO:0007669"/>
    <property type="project" value="InterPro"/>
</dbReference>
<dbReference type="STRING" id="326427.Cagg_1934"/>
<keyword evidence="5" id="KW-0862">Zinc</keyword>
<sequence>MPTIDFTRYYRPHEVEAALQAWATEYPNLCALRSIGTSYEGRPIWLMTLTNQATGPDDEKPAFWLDANIHATEVTGCMGALHVIQTVLEQYGRDPNITALLDERALYIVPCVNPDGMEQALTSPVYVRSGTRRYPFTDDRDGLYPADVDGDGLILQMRVVDPDGGWKVSERDPRLMRPRLPDERGGTYYRVYTEGYIRNFDGYEVKIAPPTQGLDFNRNFPYIWAPEGVQRGAGPYPTSEPEIRAIVEFLTSHLNVSSAISYHTYSGAILRPYSDKPDDQMPINDLWTYKELGRRGEEITGYKHVSVYHGFRYHPRDVMRGAFDDWAYEQLGIYAFTVELWDMIGEAGIKERDFIEWFRDHPEEDDLKLLRWNDEQLDGAGFVNWRPFDHPQLGRVEIGGWIERRTFGNPPEKFLLRTLEPNTRFVLALAQTGPRLELRHVQAEPLGNELYRLQAVVVNSGYLPTYGSSKAQEVKAVQPIAVEVTLPTDGALVSGEQRTEIGQLEGRANKRALWGGSFPTDHLRRLTWTIRAPAGSSVTITARSQRAGVARATVSLGESIHQS</sequence>
<dbReference type="SMART" id="SM00631">
    <property type="entry name" value="Zn_pept"/>
    <property type="match status" value="1"/>
</dbReference>
<dbReference type="Gene3D" id="3.40.630.10">
    <property type="entry name" value="Zn peptidases"/>
    <property type="match status" value="1"/>
</dbReference>
<evidence type="ECO:0000256" key="6">
    <source>
        <dbReference type="ARBA" id="ARBA00023049"/>
    </source>
</evidence>
<dbReference type="RefSeq" id="WP_015940688.1">
    <property type="nucleotide sequence ID" value="NC_011831.1"/>
</dbReference>
<dbReference type="PROSITE" id="PS52035">
    <property type="entry name" value="PEPTIDASE_M14"/>
    <property type="match status" value="1"/>
</dbReference>